<protein>
    <recommendedName>
        <fullName evidence="3">Cation transporter</fullName>
    </recommendedName>
</protein>
<name>A0AAU9R1C6_9VIBR</name>
<comment type="caution">
    <text evidence="1">The sequence shown here is derived from an EMBL/GenBank/DDBJ whole genome shotgun (WGS) entry which is preliminary data.</text>
</comment>
<sequence>MLSILFAKSHCADPHQLVGQPIDAHTHIKAVKVYRGTAKHTLFAALIDAPTPITAPIPHAEFEGFAIHSVMLRPRPSKKTMLTPYFDVCGRQ</sequence>
<dbReference type="RefSeq" id="WP_409590530.1">
    <property type="nucleotide sequence ID" value="NZ_CAKMTZ010000157.1"/>
</dbReference>
<proteinExistence type="predicted"/>
<dbReference type="Proteomes" id="UP001295462">
    <property type="component" value="Unassembled WGS sequence"/>
</dbReference>
<gene>
    <name evidence="1" type="ORF">THF1A12_810008</name>
</gene>
<evidence type="ECO:0000313" key="2">
    <source>
        <dbReference type="Proteomes" id="UP001295462"/>
    </source>
</evidence>
<dbReference type="EMBL" id="CAKMUD010000140">
    <property type="protein sequence ID" value="CAH1603843.1"/>
    <property type="molecule type" value="Genomic_DNA"/>
</dbReference>
<evidence type="ECO:0008006" key="3">
    <source>
        <dbReference type="Google" id="ProtNLM"/>
    </source>
</evidence>
<evidence type="ECO:0000313" key="1">
    <source>
        <dbReference type="EMBL" id="CAH1603843.1"/>
    </source>
</evidence>
<organism evidence="1 2">
    <name type="scientific">Vibrio jasicida</name>
    <dbReference type="NCBI Taxonomy" id="766224"/>
    <lineage>
        <taxon>Bacteria</taxon>
        <taxon>Pseudomonadati</taxon>
        <taxon>Pseudomonadota</taxon>
        <taxon>Gammaproteobacteria</taxon>
        <taxon>Vibrionales</taxon>
        <taxon>Vibrionaceae</taxon>
        <taxon>Vibrio</taxon>
    </lineage>
</organism>
<reference evidence="1" key="1">
    <citation type="submission" date="2022-01" db="EMBL/GenBank/DDBJ databases">
        <authorList>
            <person name="Lagorce A."/>
        </authorList>
    </citation>
    <scope>NUCLEOTIDE SEQUENCE</scope>
    <source>
        <strain evidence="1">Th15_F1_A12</strain>
    </source>
</reference>
<dbReference type="AlphaFoldDB" id="A0AAU9R1C6"/>
<accession>A0AAU9R1C6</accession>